<accession>A0A8J5X5N2</accession>
<dbReference type="OrthoDB" id="10396253at2759"/>
<comment type="caution">
    <text evidence="2">The sequence shown here is derived from an EMBL/GenBank/DDBJ whole genome shotgun (WGS) entry which is preliminary data.</text>
</comment>
<evidence type="ECO:0000313" key="2">
    <source>
        <dbReference type="EMBL" id="KAG8458941.1"/>
    </source>
</evidence>
<gene>
    <name evidence="2" type="ORF">KFE25_004275</name>
</gene>
<name>A0A8J5X5N2_DIALT</name>
<sequence length="116" mass="11983">MQQAVPMPPPQSLPMPPVAMDAQVPDGHTMMLITVPDGMSPGSQMLAQTPSGALFVVTVPPTCGPKDQFQIAVPNSAASIGPQSIVPLGEDAGSKKGRKKKDKAAARQRIEGVDVG</sequence>
<protein>
    <submittedName>
        <fullName evidence="2">Uncharacterized protein</fullName>
    </submittedName>
</protein>
<feature type="region of interest" description="Disordered" evidence="1">
    <location>
        <begin position="80"/>
        <end position="116"/>
    </location>
</feature>
<proteinExistence type="predicted"/>
<dbReference type="AlphaFoldDB" id="A0A8J5X5N2"/>
<feature type="compositionally biased region" description="Pro residues" evidence="1">
    <location>
        <begin position="1"/>
        <end position="17"/>
    </location>
</feature>
<evidence type="ECO:0000256" key="1">
    <source>
        <dbReference type="SAM" id="MobiDB-lite"/>
    </source>
</evidence>
<reference evidence="2" key="1">
    <citation type="submission" date="2021-05" db="EMBL/GenBank/DDBJ databases">
        <title>The genome of the haptophyte Pavlova lutheri (Diacronema luteri, Pavlovales) - a model for lipid biosynthesis in eukaryotic algae.</title>
        <authorList>
            <person name="Hulatt C.J."/>
            <person name="Posewitz M.C."/>
        </authorList>
    </citation>
    <scope>NUCLEOTIDE SEQUENCE</scope>
    <source>
        <strain evidence="2">NIVA-4/92</strain>
    </source>
</reference>
<keyword evidence="3" id="KW-1185">Reference proteome</keyword>
<feature type="region of interest" description="Disordered" evidence="1">
    <location>
        <begin position="1"/>
        <end position="23"/>
    </location>
</feature>
<feature type="compositionally biased region" description="Basic and acidic residues" evidence="1">
    <location>
        <begin position="103"/>
        <end position="116"/>
    </location>
</feature>
<organism evidence="2 3">
    <name type="scientific">Diacronema lutheri</name>
    <name type="common">Unicellular marine alga</name>
    <name type="synonym">Monochrysis lutheri</name>
    <dbReference type="NCBI Taxonomy" id="2081491"/>
    <lineage>
        <taxon>Eukaryota</taxon>
        <taxon>Haptista</taxon>
        <taxon>Haptophyta</taxon>
        <taxon>Pavlovophyceae</taxon>
        <taxon>Pavlovales</taxon>
        <taxon>Pavlovaceae</taxon>
        <taxon>Diacronema</taxon>
    </lineage>
</organism>
<dbReference type="EMBL" id="JAGTXO010000046">
    <property type="protein sequence ID" value="KAG8458941.1"/>
    <property type="molecule type" value="Genomic_DNA"/>
</dbReference>
<evidence type="ECO:0000313" key="3">
    <source>
        <dbReference type="Proteomes" id="UP000751190"/>
    </source>
</evidence>
<dbReference type="Proteomes" id="UP000751190">
    <property type="component" value="Unassembled WGS sequence"/>
</dbReference>